<gene>
    <name evidence="1" type="ORF">CCMSSC00406_0006246</name>
</gene>
<evidence type="ECO:0000313" key="2">
    <source>
        <dbReference type="Proteomes" id="UP000824881"/>
    </source>
</evidence>
<organism evidence="1 2">
    <name type="scientific">Pleurotus cornucopiae</name>
    <name type="common">Cornucopia mushroom</name>
    <dbReference type="NCBI Taxonomy" id="5321"/>
    <lineage>
        <taxon>Eukaryota</taxon>
        <taxon>Fungi</taxon>
        <taxon>Dikarya</taxon>
        <taxon>Basidiomycota</taxon>
        <taxon>Agaricomycotina</taxon>
        <taxon>Agaricomycetes</taxon>
        <taxon>Agaricomycetidae</taxon>
        <taxon>Agaricales</taxon>
        <taxon>Pleurotineae</taxon>
        <taxon>Pleurotaceae</taxon>
        <taxon>Pleurotus</taxon>
    </lineage>
</organism>
<keyword evidence="2" id="KW-1185">Reference proteome</keyword>
<reference evidence="1 2" key="1">
    <citation type="journal article" date="2021" name="Appl. Environ. Microbiol.">
        <title>Genetic linkage and physical mapping for an oyster mushroom Pleurotus cornucopiae and QTL analysis for the trait cap color.</title>
        <authorList>
            <person name="Zhang Y."/>
            <person name="Gao W."/>
            <person name="Sonnenberg A."/>
            <person name="Chen Q."/>
            <person name="Zhang J."/>
            <person name="Huang C."/>
        </authorList>
    </citation>
    <scope>NUCLEOTIDE SEQUENCE [LARGE SCALE GENOMIC DNA]</scope>
    <source>
        <strain evidence="1">CCMSSC00406</strain>
    </source>
</reference>
<dbReference type="EMBL" id="WQMT02000002">
    <property type="protein sequence ID" value="KAG9225367.1"/>
    <property type="molecule type" value="Genomic_DNA"/>
</dbReference>
<dbReference type="Proteomes" id="UP000824881">
    <property type="component" value="Unassembled WGS sequence"/>
</dbReference>
<protein>
    <submittedName>
        <fullName evidence="1">Uncharacterized protein</fullName>
    </submittedName>
</protein>
<sequence length="470" mass="51560">MSKSRSATPVPNLPINTPPTPKPSTSRLESNETVPYLTPTTEHPRGRYTPPSYPSPSLQQHREAQSSTSTRRRADSSPDEPSPKRRKKMTSRDAKSSSTRSSPSTDSQDELADADHDATAHEQSTEAQPAAPVRKKRTRTLTTPHQSSVLHALLAQSRFPTTAMREEVGRAIGLSARKVQIWFQNQRQKARRPRSQSDAPPAQPAQYEPYANVPERFLYNPEATFASQGRASGVSPHRSDTHASQTGMPLLGPGMPGPEISSGLPVPLGESELRVPHEYGWPMTQRPSMDNPYPHLHGTRPPTPGSSTSRLRSSTAIADPRSQGFSRTLPPLTSRAPPMSSGYVPSSRTSVLPPMTHSAPPTAVASEYRSSVSPDPQVVDRSQDYQVRGGLNIPPPFTLQPPPQWDPSALAPRPSTSSWSRPANRTIETLPPYVSPQRPLQLRPDDDDPGLDPPPRRRSGRYDPIRDNQS</sequence>
<evidence type="ECO:0000313" key="1">
    <source>
        <dbReference type="EMBL" id="KAG9225367.1"/>
    </source>
</evidence>
<comment type="caution">
    <text evidence="1">The sequence shown here is derived from an EMBL/GenBank/DDBJ whole genome shotgun (WGS) entry which is preliminary data.</text>
</comment>
<proteinExistence type="predicted"/>
<accession>A0ACB7J443</accession>
<name>A0ACB7J443_PLECO</name>